<sequence>MAKAITDRVFFKGMPNPGPLNVKEHMMITIFANLGVDNQIYGDARDPDNSDLDGPPWATARTRPSKLR</sequence>
<name>A0AA88A1R1_FICCA</name>
<evidence type="ECO:0000256" key="1">
    <source>
        <dbReference type="SAM" id="MobiDB-lite"/>
    </source>
</evidence>
<feature type="region of interest" description="Disordered" evidence="1">
    <location>
        <begin position="42"/>
        <end position="68"/>
    </location>
</feature>
<reference evidence="2" key="1">
    <citation type="submission" date="2023-07" db="EMBL/GenBank/DDBJ databases">
        <title>draft genome sequence of fig (Ficus carica).</title>
        <authorList>
            <person name="Takahashi T."/>
            <person name="Nishimura K."/>
        </authorList>
    </citation>
    <scope>NUCLEOTIDE SEQUENCE</scope>
</reference>
<organism evidence="2 3">
    <name type="scientific">Ficus carica</name>
    <name type="common">Common fig</name>
    <dbReference type="NCBI Taxonomy" id="3494"/>
    <lineage>
        <taxon>Eukaryota</taxon>
        <taxon>Viridiplantae</taxon>
        <taxon>Streptophyta</taxon>
        <taxon>Embryophyta</taxon>
        <taxon>Tracheophyta</taxon>
        <taxon>Spermatophyta</taxon>
        <taxon>Magnoliopsida</taxon>
        <taxon>eudicotyledons</taxon>
        <taxon>Gunneridae</taxon>
        <taxon>Pentapetalae</taxon>
        <taxon>rosids</taxon>
        <taxon>fabids</taxon>
        <taxon>Rosales</taxon>
        <taxon>Moraceae</taxon>
        <taxon>Ficeae</taxon>
        <taxon>Ficus</taxon>
    </lineage>
</organism>
<dbReference type="Gramene" id="FCD_00020084-RA">
    <property type="protein sequence ID" value="FCD_00020084-RA:cds"/>
    <property type="gene ID" value="FCD_00020084"/>
</dbReference>
<comment type="caution">
    <text evidence="2">The sequence shown here is derived from an EMBL/GenBank/DDBJ whole genome shotgun (WGS) entry which is preliminary data.</text>
</comment>
<proteinExistence type="predicted"/>
<accession>A0AA88A1R1</accession>
<protein>
    <submittedName>
        <fullName evidence="2">Uncharacterized protein</fullName>
    </submittedName>
</protein>
<keyword evidence="3" id="KW-1185">Reference proteome</keyword>
<dbReference type="Proteomes" id="UP001187192">
    <property type="component" value="Unassembled WGS sequence"/>
</dbReference>
<dbReference type="EMBL" id="BTGU01000016">
    <property type="protein sequence ID" value="GMN43245.1"/>
    <property type="molecule type" value="Genomic_DNA"/>
</dbReference>
<evidence type="ECO:0000313" key="3">
    <source>
        <dbReference type="Proteomes" id="UP001187192"/>
    </source>
</evidence>
<gene>
    <name evidence="2" type="ORF">TIFTF001_012454</name>
</gene>
<evidence type="ECO:0000313" key="2">
    <source>
        <dbReference type="EMBL" id="GMN43245.1"/>
    </source>
</evidence>
<dbReference type="AlphaFoldDB" id="A0AA88A1R1"/>